<dbReference type="EMBL" id="MU839849">
    <property type="protein sequence ID" value="KAK1750183.1"/>
    <property type="molecule type" value="Genomic_DNA"/>
</dbReference>
<dbReference type="AlphaFoldDB" id="A0AAJ0B4D8"/>
<evidence type="ECO:0000313" key="4">
    <source>
        <dbReference type="EMBL" id="KAK1750183.1"/>
    </source>
</evidence>
<feature type="signal peptide" evidence="3">
    <location>
        <begin position="1"/>
        <end position="18"/>
    </location>
</feature>
<dbReference type="SUPFAM" id="SSF50965">
    <property type="entry name" value="Galactose oxidase, central domain"/>
    <property type="match status" value="1"/>
</dbReference>
<keyword evidence="3" id="KW-0732">Signal</keyword>
<keyword evidence="5" id="KW-1185">Reference proteome</keyword>
<evidence type="ECO:0000256" key="2">
    <source>
        <dbReference type="ARBA" id="ARBA00022737"/>
    </source>
</evidence>
<gene>
    <name evidence="4" type="ORF">QBC47DRAFT_426430</name>
</gene>
<evidence type="ECO:0000256" key="1">
    <source>
        <dbReference type="ARBA" id="ARBA00022441"/>
    </source>
</evidence>
<reference evidence="4" key="1">
    <citation type="submission" date="2023-06" db="EMBL/GenBank/DDBJ databases">
        <title>Genome-scale phylogeny and comparative genomics of the fungal order Sordariales.</title>
        <authorList>
            <consortium name="Lawrence Berkeley National Laboratory"/>
            <person name="Hensen N."/>
            <person name="Bonometti L."/>
            <person name="Westerberg I."/>
            <person name="Brannstrom I.O."/>
            <person name="Guillou S."/>
            <person name="Cros-Aarteil S."/>
            <person name="Calhoun S."/>
            <person name="Haridas S."/>
            <person name="Kuo A."/>
            <person name="Mondo S."/>
            <person name="Pangilinan J."/>
            <person name="Riley R."/>
            <person name="Labutti K."/>
            <person name="Andreopoulos B."/>
            <person name="Lipzen A."/>
            <person name="Chen C."/>
            <person name="Yanf M."/>
            <person name="Daum C."/>
            <person name="Ng V."/>
            <person name="Clum A."/>
            <person name="Steindorff A."/>
            <person name="Ohm R."/>
            <person name="Martin F."/>
            <person name="Silar P."/>
            <person name="Natvig D."/>
            <person name="Lalanne C."/>
            <person name="Gautier V."/>
            <person name="Ament-Velasquez S.L."/>
            <person name="Kruys A."/>
            <person name="Hutchinson M.I."/>
            <person name="Powell A.J."/>
            <person name="Barry K."/>
            <person name="Miller A.N."/>
            <person name="Grigoriev I.V."/>
            <person name="Debuchy R."/>
            <person name="Gladieux P."/>
            <person name="Thoren M.H."/>
            <person name="Johannesson H."/>
        </authorList>
    </citation>
    <scope>NUCLEOTIDE SEQUENCE</scope>
    <source>
        <strain evidence="4">PSN4</strain>
    </source>
</reference>
<keyword evidence="2" id="KW-0677">Repeat</keyword>
<dbReference type="Gene3D" id="2.120.10.80">
    <property type="entry name" value="Kelch-type beta propeller"/>
    <property type="match status" value="1"/>
</dbReference>
<evidence type="ECO:0008006" key="6">
    <source>
        <dbReference type="Google" id="ProtNLM"/>
    </source>
</evidence>
<evidence type="ECO:0000256" key="3">
    <source>
        <dbReference type="SAM" id="SignalP"/>
    </source>
</evidence>
<keyword evidence="1" id="KW-0880">Kelch repeat</keyword>
<dbReference type="PANTHER" id="PTHR46093">
    <property type="entry name" value="ACYL-COA-BINDING DOMAIN-CONTAINING PROTEIN 5"/>
    <property type="match status" value="1"/>
</dbReference>
<sequence length="407" mass="43777">MAFKACLALAALARAVDALSDAPSPDNFVRRGTTAAAVLGNYVYVDGGEISQYENGKIGNPASVTVNSTLSIDMSKSWTAGTVTIRTIPKTGPRKTNVQVWADPDTNSFYSWGGKWIGGVNMTKTELWKFTADGSGGGAWSVQDPANPNVFGGLIPGEFSAYTTAKGSGFLIGGIASGWTEIYRAKTQTIPGMLTFNIKSKVWENGTFSAGFSPFDTLSGASAQYVPTFGPNGLILVFGGWSPRVDAEPDIKVSPVFDLQNITFFDPETKKKYSQVTTGDVPPSPRGRFCTVGFEREGGYDIFLFGGMNQRAQTNFDDAYILSLPGFVWTKMPQNPAGNRAEHSCVAVGNRQVLSIGGTDMSWTKNDPAKQGLLLFDMTAMKWSDSYDAGAAAYEAPDTIKSWYTKK</sequence>
<name>A0AAJ0B4D8_9PEZI</name>
<dbReference type="InterPro" id="IPR011043">
    <property type="entry name" value="Gal_Oxase/kelch_b-propeller"/>
</dbReference>
<protein>
    <recommendedName>
        <fullName evidence="6">Kelch repeat protein</fullName>
    </recommendedName>
</protein>
<evidence type="ECO:0000313" key="5">
    <source>
        <dbReference type="Proteomes" id="UP001239445"/>
    </source>
</evidence>
<dbReference type="Proteomes" id="UP001239445">
    <property type="component" value="Unassembled WGS sequence"/>
</dbReference>
<feature type="chain" id="PRO_5042518631" description="Kelch repeat protein" evidence="3">
    <location>
        <begin position="19"/>
        <end position="407"/>
    </location>
</feature>
<dbReference type="InterPro" id="IPR015915">
    <property type="entry name" value="Kelch-typ_b-propeller"/>
</dbReference>
<dbReference type="PANTHER" id="PTHR46093:SF18">
    <property type="entry name" value="FIBRONECTIN TYPE-III DOMAIN-CONTAINING PROTEIN"/>
    <property type="match status" value="1"/>
</dbReference>
<accession>A0AAJ0B4D8</accession>
<comment type="caution">
    <text evidence="4">The sequence shown here is derived from an EMBL/GenBank/DDBJ whole genome shotgun (WGS) entry which is preliminary data.</text>
</comment>
<proteinExistence type="predicted"/>
<organism evidence="4 5">
    <name type="scientific">Echria macrotheca</name>
    <dbReference type="NCBI Taxonomy" id="438768"/>
    <lineage>
        <taxon>Eukaryota</taxon>
        <taxon>Fungi</taxon>
        <taxon>Dikarya</taxon>
        <taxon>Ascomycota</taxon>
        <taxon>Pezizomycotina</taxon>
        <taxon>Sordariomycetes</taxon>
        <taxon>Sordariomycetidae</taxon>
        <taxon>Sordariales</taxon>
        <taxon>Schizotheciaceae</taxon>
        <taxon>Echria</taxon>
    </lineage>
</organism>